<dbReference type="EMBL" id="CM044704">
    <property type="protein sequence ID" value="KAI5668453.1"/>
    <property type="molecule type" value="Genomic_DNA"/>
</dbReference>
<organism evidence="1 2">
    <name type="scientific">Catharanthus roseus</name>
    <name type="common">Madagascar periwinkle</name>
    <name type="synonym">Vinca rosea</name>
    <dbReference type="NCBI Taxonomy" id="4058"/>
    <lineage>
        <taxon>Eukaryota</taxon>
        <taxon>Viridiplantae</taxon>
        <taxon>Streptophyta</taxon>
        <taxon>Embryophyta</taxon>
        <taxon>Tracheophyta</taxon>
        <taxon>Spermatophyta</taxon>
        <taxon>Magnoliopsida</taxon>
        <taxon>eudicotyledons</taxon>
        <taxon>Gunneridae</taxon>
        <taxon>Pentapetalae</taxon>
        <taxon>asterids</taxon>
        <taxon>lamiids</taxon>
        <taxon>Gentianales</taxon>
        <taxon>Apocynaceae</taxon>
        <taxon>Rauvolfioideae</taxon>
        <taxon>Vinceae</taxon>
        <taxon>Catharanthinae</taxon>
        <taxon>Catharanthus</taxon>
    </lineage>
</organism>
<keyword evidence="2" id="KW-1185">Reference proteome</keyword>
<protein>
    <submittedName>
        <fullName evidence="1">Uncharacterized protein</fullName>
    </submittedName>
</protein>
<evidence type="ECO:0000313" key="2">
    <source>
        <dbReference type="Proteomes" id="UP001060085"/>
    </source>
</evidence>
<accession>A0ACC0B7E4</accession>
<name>A0ACC0B7E4_CATRO</name>
<reference evidence="2" key="1">
    <citation type="journal article" date="2023" name="Nat. Plants">
        <title>Single-cell RNA sequencing provides a high-resolution roadmap for understanding the multicellular compartmentation of specialized metabolism.</title>
        <authorList>
            <person name="Sun S."/>
            <person name="Shen X."/>
            <person name="Li Y."/>
            <person name="Li Y."/>
            <person name="Wang S."/>
            <person name="Li R."/>
            <person name="Zhang H."/>
            <person name="Shen G."/>
            <person name="Guo B."/>
            <person name="Wei J."/>
            <person name="Xu J."/>
            <person name="St-Pierre B."/>
            <person name="Chen S."/>
            <person name="Sun C."/>
        </authorList>
    </citation>
    <scope>NUCLEOTIDE SEQUENCE [LARGE SCALE GENOMIC DNA]</scope>
</reference>
<dbReference type="Proteomes" id="UP001060085">
    <property type="component" value="Linkage Group LG04"/>
</dbReference>
<comment type="caution">
    <text evidence="1">The sequence shown here is derived from an EMBL/GenBank/DDBJ whole genome shotgun (WGS) entry which is preliminary data.</text>
</comment>
<proteinExistence type="predicted"/>
<sequence length="130" mass="15257">MVFMHFCISLSQLLLLFPFLPLDVVYVSSLTLQAEKSYLIRKRLRIEHRCFPDEEDEKIQVKTKAVRTKDDNLLKTLEQKPFGDGRSKAFKEKIEQNPTAYARTRPTARESIISHDWLELKKENGFRATN</sequence>
<gene>
    <name evidence="1" type="ORF">M9H77_18306</name>
</gene>
<evidence type="ECO:0000313" key="1">
    <source>
        <dbReference type="EMBL" id="KAI5668453.1"/>
    </source>
</evidence>